<dbReference type="GO" id="GO:0003677">
    <property type="term" value="F:DNA binding"/>
    <property type="evidence" value="ECO:0007669"/>
    <property type="project" value="InterPro"/>
</dbReference>
<sequence>MAKKRVASGEEAPAVPTKRMRRAKNPRDGMYKALDNFVLFPDQPDYEDHQQELALYQALGHKTRDLQLRASVVISKALVGQSGNEEPKEPYLTEVEFKRHLEQHLFPALTTGHAVSREGTFRVLSKVFSALVGERALTDSKYPSLSFDELLSSLVRHTTLANESTAGDDHDMGRLLGVRCLVQSDILSKDPQRWRQLLPLLLELAIKNSQLQQACGSIIADSVQTLGEKDASFTLDAVSETSIAKSAESLAIWVAALQQHPSLKSKTWSKPVSNKSAPGLSGLLKDSATKVLNENSSAAADNGKATWTSPLHFVWGKLATYFGKIGEDSLREFMSIWTPVVEEYLFAKNATDLQKARGFLIFQRMLQGIAANKTLAPAIFTRNFMSCLQNHAARKDRHLHTLAMETLAVIENVAAAEPKSVLPLLQGLLGVNGSYDFEQRTHSKTIEKIMKHTRAEDTKAVLSLLGAPFKKGSGGKDRLSASGNSYILYLYYLASSGSSAAMEKLCSLAFGGADVTSRYGLSDSAKATCKTQIESAFAKASRATGKFDHICQAVASMKPDSVVELNEEVASQQKQALKSLKGLLKKQEALPEGDDVLQAVALLHAVALFQVYSLATGAETLLAGVNTFAETFENEEGQETWQILIVKVLLPMVHRPSALGRLVAKHVFECFAPKLDPEAMLVLVERLEFSEDMTGYSQLLEDINAGDDSDDGEDDSGSDKGSDDEEALGSHLQDMEAEKEKKKPKHNGKKAEKEEEKKEEEEDEEDDGLGSDMSDSEMMAMDDTLVAAFKHLSGAGADTAEAKEAKTFVLNFKSRIIDLVEAYLQSQPRNTTVIFPTFPSLVALMARTSSSDLRARTVDILTRYRKRFLKERKRWVEESNGTDVKENLAVLEAIHDEMGSRDSAKFAKGASMACLTVAAAVVATDKDKIGELNRMHERLEGEMKGKRRKLHKSFFETWTGYQQSVCNGTEQT</sequence>
<evidence type="ECO:0000256" key="3">
    <source>
        <dbReference type="SAM" id="MobiDB-lite"/>
    </source>
</evidence>
<keyword evidence="5" id="KW-1185">Reference proteome</keyword>
<evidence type="ECO:0000256" key="2">
    <source>
        <dbReference type="ARBA" id="ARBA00023242"/>
    </source>
</evidence>
<evidence type="ECO:0000313" key="5">
    <source>
        <dbReference type="Proteomes" id="UP001187682"/>
    </source>
</evidence>
<organism evidence="4 5">
    <name type="scientific">Cephalotrichum gorgonifer</name>
    <dbReference type="NCBI Taxonomy" id="2041049"/>
    <lineage>
        <taxon>Eukaryota</taxon>
        <taxon>Fungi</taxon>
        <taxon>Dikarya</taxon>
        <taxon>Ascomycota</taxon>
        <taxon>Pezizomycotina</taxon>
        <taxon>Sordariomycetes</taxon>
        <taxon>Hypocreomycetidae</taxon>
        <taxon>Microascales</taxon>
        <taxon>Microascaceae</taxon>
        <taxon>Cephalotrichum</taxon>
    </lineage>
</organism>
<evidence type="ECO:0000313" key="4">
    <source>
        <dbReference type="EMBL" id="SPN96826.1"/>
    </source>
</evidence>
<dbReference type="Pfam" id="PF04931">
    <property type="entry name" value="DNA_pol_phi"/>
    <property type="match status" value="1"/>
</dbReference>
<dbReference type="AlphaFoldDB" id="A0AAE8SQT0"/>
<reference evidence="4" key="1">
    <citation type="submission" date="2018-03" db="EMBL/GenBank/DDBJ databases">
        <authorList>
            <person name="Guldener U."/>
        </authorList>
    </citation>
    <scope>NUCLEOTIDE SEQUENCE</scope>
</reference>
<comment type="caution">
    <text evidence="4">The sequence shown here is derived from an EMBL/GenBank/DDBJ whole genome shotgun (WGS) entry which is preliminary data.</text>
</comment>
<dbReference type="GO" id="GO:0005730">
    <property type="term" value="C:nucleolus"/>
    <property type="evidence" value="ECO:0007669"/>
    <property type="project" value="InterPro"/>
</dbReference>
<feature type="compositionally biased region" description="Acidic residues" evidence="3">
    <location>
        <begin position="757"/>
        <end position="769"/>
    </location>
</feature>
<dbReference type="Proteomes" id="UP001187682">
    <property type="component" value="Unassembled WGS sequence"/>
</dbReference>
<comment type="subcellular location">
    <subcellularLocation>
        <location evidence="1">Nucleus</location>
    </subcellularLocation>
</comment>
<dbReference type="InterPro" id="IPR007015">
    <property type="entry name" value="DNA_pol_V/MYBBP1A"/>
</dbReference>
<dbReference type="GO" id="GO:0006355">
    <property type="term" value="P:regulation of DNA-templated transcription"/>
    <property type="evidence" value="ECO:0007669"/>
    <property type="project" value="InterPro"/>
</dbReference>
<feature type="compositionally biased region" description="Acidic residues" evidence="3">
    <location>
        <begin position="704"/>
        <end position="727"/>
    </location>
</feature>
<dbReference type="PANTHER" id="PTHR13213:SF2">
    <property type="entry name" value="MYB-BINDING PROTEIN 1A"/>
    <property type="match status" value="1"/>
</dbReference>
<name>A0AAE8SQT0_9PEZI</name>
<keyword evidence="2" id="KW-0539">Nucleus</keyword>
<evidence type="ECO:0008006" key="6">
    <source>
        <dbReference type="Google" id="ProtNLM"/>
    </source>
</evidence>
<feature type="region of interest" description="Disordered" evidence="3">
    <location>
        <begin position="702"/>
        <end position="775"/>
    </location>
</feature>
<protein>
    <recommendedName>
        <fullName evidence="6">DNA polymerase V</fullName>
    </recommendedName>
</protein>
<accession>A0AAE8SQT0</accession>
<dbReference type="PANTHER" id="PTHR13213">
    <property type="entry name" value="MYB-BINDING PROTEIN 1A FAMILY MEMBER"/>
    <property type="match status" value="1"/>
</dbReference>
<gene>
    <name evidence="4" type="ORF">DNG_00346</name>
</gene>
<proteinExistence type="predicted"/>
<feature type="region of interest" description="Disordered" evidence="3">
    <location>
        <begin position="1"/>
        <end position="26"/>
    </location>
</feature>
<evidence type="ECO:0000256" key="1">
    <source>
        <dbReference type="ARBA" id="ARBA00004123"/>
    </source>
</evidence>
<dbReference type="EMBL" id="ONZQ02000001">
    <property type="protein sequence ID" value="SPN96826.1"/>
    <property type="molecule type" value="Genomic_DNA"/>
</dbReference>